<dbReference type="Gramene" id="KZM85455">
    <property type="protein sequence ID" value="KZM85455"/>
    <property type="gene ID" value="DCAR_027123"/>
</dbReference>
<dbReference type="InterPro" id="IPR036641">
    <property type="entry name" value="HPT_dom_sf"/>
</dbReference>
<evidence type="ECO:0000313" key="6">
    <source>
        <dbReference type="EMBL" id="WOH12932.1"/>
    </source>
</evidence>
<dbReference type="EMBL" id="LNRQ01000008">
    <property type="protein sequence ID" value="KZM85455.1"/>
    <property type="molecule type" value="Genomic_DNA"/>
</dbReference>
<dbReference type="OMA" id="QIVEGCL"/>
<comment type="subcellular location">
    <subcellularLocation>
        <location evidence="3">Cytoplasm</location>
        <location evidence="3">Cytosol</location>
    </subcellularLocation>
    <subcellularLocation>
        <location evidence="3">Nucleus</location>
    </subcellularLocation>
</comment>
<dbReference type="InterPro" id="IPR008207">
    <property type="entry name" value="Sig_transdc_His_kin_Hpt_dom"/>
</dbReference>
<dbReference type="PANTHER" id="PTHR28242">
    <property type="entry name" value="PHOSPHORELAY INTERMEDIATE PROTEIN YPD1"/>
    <property type="match status" value="1"/>
</dbReference>
<reference evidence="5" key="1">
    <citation type="journal article" date="2016" name="Nat. Genet.">
        <title>A high-quality carrot genome assembly provides new insights into carotenoid accumulation and asterid genome evolution.</title>
        <authorList>
            <person name="Iorizzo M."/>
            <person name="Ellison S."/>
            <person name="Senalik D."/>
            <person name="Zeng P."/>
            <person name="Satapoomin P."/>
            <person name="Huang J."/>
            <person name="Bowman M."/>
            <person name="Iovene M."/>
            <person name="Sanseverino W."/>
            <person name="Cavagnaro P."/>
            <person name="Yildiz M."/>
            <person name="Macko-Podgorni A."/>
            <person name="Moranska E."/>
            <person name="Grzebelus E."/>
            <person name="Grzebelus D."/>
            <person name="Ashrafi H."/>
            <person name="Zheng Z."/>
            <person name="Cheng S."/>
            <person name="Spooner D."/>
            <person name="Van Deynze A."/>
            <person name="Simon P."/>
        </authorList>
    </citation>
    <scope>NUCLEOTIDE SEQUENCE [LARGE SCALE GENOMIC DNA]</scope>
    <source>
        <tissue evidence="5">Leaf</tissue>
    </source>
</reference>
<dbReference type="SUPFAM" id="SSF47226">
    <property type="entry name" value="Histidine-containing phosphotransfer domain, HPT domain"/>
    <property type="match status" value="1"/>
</dbReference>
<proteinExistence type="predicted"/>
<comment type="function">
    <text evidence="3">Functions as a two-component phosphorelay mediators between cytokinin sensor histidine kinases and response regulators (B-type ARRs). Plays an important role in propagating cytokinin signal transduction.</text>
</comment>
<protein>
    <recommendedName>
        <fullName evidence="3">Histidine-containing phosphotransfer protein</fullName>
    </recommendedName>
</protein>
<evidence type="ECO:0000256" key="1">
    <source>
        <dbReference type="ARBA" id="ARBA00022864"/>
    </source>
</evidence>
<dbReference type="Proteomes" id="UP000077755">
    <property type="component" value="Chromosome 8"/>
</dbReference>
<dbReference type="GO" id="GO:0005829">
    <property type="term" value="C:cytosol"/>
    <property type="evidence" value="ECO:0007669"/>
    <property type="project" value="UniProtKB-SubCell"/>
</dbReference>
<keyword evidence="2 3" id="KW-0902">Two-component regulatory system</keyword>
<dbReference type="GO" id="GO:0009927">
    <property type="term" value="F:histidine phosphotransfer kinase activity"/>
    <property type="evidence" value="ECO:0007669"/>
    <property type="project" value="UniProtKB-UniRule"/>
</dbReference>
<name>A0A175YPB8_DAUCS</name>
<feature type="domain" description="HPt" evidence="4">
    <location>
        <begin position="27"/>
        <end position="105"/>
    </location>
</feature>
<evidence type="ECO:0000313" key="7">
    <source>
        <dbReference type="Proteomes" id="UP000077755"/>
    </source>
</evidence>
<dbReference type="PANTHER" id="PTHR28242:SF52">
    <property type="entry name" value="PHOSPHORELAY INTERMEDIATE PROTEIN YPD1"/>
    <property type="match status" value="1"/>
</dbReference>
<keyword evidence="7" id="KW-1185">Reference proteome</keyword>
<evidence type="ECO:0000256" key="2">
    <source>
        <dbReference type="ARBA" id="ARBA00023012"/>
    </source>
</evidence>
<accession>A0A175YPB8</accession>
<dbReference type="GO" id="GO:0043424">
    <property type="term" value="F:protein histidine kinase binding"/>
    <property type="evidence" value="ECO:0007669"/>
    <property type="project" value="UniProtKB-UniRule"/>
</dbReference>
<sequence length="122" mass="14035">MELFQMQKRYIEYNASMFREGYFDDQFKQLQQLQYGGSPGFVAEVVSMDEEPKDFKKMDGYAHKIKGSSAGVGAQRVRDACIAFRGFCDEQNAEECMRCLVQAKQEYAIGKDKLHHLLMVIS</sequence>
<evidence type="ECO:0000256" key="3">
    <source>
        <dbReference type="RuleBase" id="RU369004"/>
    </source>
</evidence>
<dbReference type="EMBL" id="CP093350">
    <property type="protein sequence ID" value="WOH12932.1"/>
    <property type="molecule type" value="Genomic_DNA"/>
</dbReference>
<reference evidence="6" key="2">
    <citation type="submission" date="2022-03" db="EMBL/GenBank/DDBJ databases">
        <title>Draft title - Genomic analysis of global carrot germplasm unveils the trajectory of domestication and the origin of high carotenoid orange carrot.</title>
        <authorList>
            <person name="Iorizzo M."/>
            <person name="Ellison S."/>
            <person name="Senalik D."/>
            <person name="Macko-Podgorni A."/>
            <person name="Grzebelus D."/>
            <person name="Bostan H."/>
            <person name="Rolling W."/>
            <person name="Curaba J."/>
            <person name="Simon P."/>
        </authorList>
    </citation>
    <scope>NUCLEOTIDE SEQUENCE</scope>
    <source>
        <tissue evidence="6">Leaf</tissue>
    </source>
</reference>
<comment type="domain">
    <text evidence="3">Histidine-containing phosphotransfer domain (HPt) contains an active histidine that mediates the phosphotransfer.</text>
</comment>
<organism evidence="5">
    <name type="scientific">Daucus carota subsp. sativus</name>
    <name type="common">Carrot</name>
    <dbReference type="NCBI Taxonomy" id="79200"/>
    <lineage>
        <taxon>Eukaryota</taxon>
        <taxon>Viridiplantae</taxon>
        <taxon>Streptophyta</taxon>
        <taxon>Embryophyta</taxon>
        <taxon>Tracheophyta</taxon>
        <taxon>Spermatophyta</taxon>
        <taxon>Magnoliopsida</taxon>
        <taxon>eudicotyledons</taxon>
        <taxon>Gunneridae</taxon>
        <taxon>Pentapetalae</taxon>
        <taxon>asterids</taxon>
        <taxon>campanulids</taxon>
        <taxon>Apiales</taxon>
        <taxon>Apiaceae</taxon>
        <taxon>Apioideae</taxon>
        <taxon>Scandiceae</taxon>
        <taxon>Daucinae</taxon>
        <taxon>Daucus</taxon>
        <taxon>Daucus sect. Daucus</taxon>
    </lineage>
</organism>
<dbReference type="Pfam" id="PF01627">
    <property type="entry name" value="Hpt"/>
    <property type="match status" value="1"/>
</dbReference>
<dbReference type="GO" id="GO:0009736">
    <property type="term" value="P:cytokinin-activated signaling pathway"/>
    <property type="evidence" value="ECO:0007669"/>
    <property type="project" value="UniProtKB-KW"/>
</dbReference>
<dbReference type="GO" id="GO:0005634">
    <property type="term" value="C:nucleus"/>
    <property type="evidence" value="ECO:0007669"/>
    <property type="project" value="UniProtKB-SubCell"/>
</dbReference>
<evidence type="ECO:0000259" key="4">
    <source>
        <dbReference type="Pfam" id="PF01627"/>
    </source>
</evidence>
<dbReference type="GO" id="GO:0000160">
    <property type="term" value="P:phosphorelay signal transduction system"/>
    <property type="evidence" value="ECO:0007669"/>
    <property type="project" value="UniProtKB-UniRule"/>
</dbReference>
<gene>
    <name evidence="5" type="ORF">DCAR_027123</name>
    <name evidence="6" type="ORF">DCAR_0832441</name>
</gene>
<dbReference type="InterPro" id="IPR045871">
    <property type="entry name" value="AHP1-5/YPD1"/>
</dbReference>
<dbReference type="STRING" id="79200.A0A175YPB8"/>
<dbReference type="AlphaFoldDB" id="A0A175YPB8"/>
<dbReference type="Gene3D" id="1.20.120.160">
    <property type="entry name" value="HPT domain"/>
    <property type="match status" value="2"/>
</dbReference>
<evidence type="ECO:0000313" key="5">
    <source>
        <dbReference type="EMBL" id="KZM85455.1"/>
    </source>
</evidence>
<keyword evidence="1 3" id="KW-0932">Cytokinin signaling pathway</keyword>